<feature type="transmembrane region" description="Helical" evidence="7">
    <location>
        <begin position="246"/>
        <end position="268"/>
    </location>
</feature>
<keyword evidence="4 7" id="KW-0812">Transmembrane</keyword>
<evidence type="ECO:0000256" key="4">
    <source>
        <dbReference type="ARBA" id="ARBA00022692"/>
    </source>
</evidence>
<feature type="domain" description="ABC transmembrane type-1" evidence="8">
    <location>
        <begin position="110"/>
        <end position="324"/>
    </location>
</feature>
<evidence type="ECO:0000256" key="2">
    <source>
        <dbReference type="ARBA" id="ARBA00022448"/>
    </source>
</evidence>
<feature type="transmembrane region" description="Helical" evidence="7">
    <location>
        <begin position="84"/>
        <end position="103"/>
    </location>
</feature>
<feature type="transmembrane region" description="Helical" evidence="7">
    <location>
        <begin position="307"/>
        <end position="325"/>
    </location>
</feature>
<evidence type="ECO:0000256" key="1">
    <source>
        <dbReference type="ARBA" id="ARBA00004651"/>
    </source>
</evidence>
<feature type="transmembrane region" description="Helical" evidence="7">
    <location>
        <begin position="109"/>
        <end position="136"/>
    </location>
</feature>
<evidence type="ECO:0000313" key="9">
    <source>
        <dbReference type="EMBL" id="PIE34907.1"/>
    </source>
</evidence>
<dbReference type="PANTHER" id="PTHR30193">
    <property type="entry name" value="ABC TRANSPORTER PERMEASE PROTEIN"/>
    <property type="match status" value="1"/>
</dbReference>
<keyword evidence="5 7" id="KW-1133">Transmembrane helix</keyword>
<dbReference type="PANTHER" id="PTHR30193:SF37">
    <property type="entry name" value="INNER MEMBRANE ABC TRANSPORTER PERMEASE PROTEIN YCJO"/>
    <property type="match status" value="1"/>
</dbReference>
<evidence type="ECO:0000256" key="3">
    <source>
        <dbReference type="ARBA" id="ARBA00022475"/>
    </source>
</evidence>
<feature type="transmembrane region" description="Helical" evidence="7">
    <location>
        <begin position="195"/>
        <end position="219"/>
    </location>
</feature>
<evidence type="ECO:0000256" key="6">
    <source>
        <dbReference type="ARBA" id="ARBA00023136"/>
    </source>
</evidence>
<dbReference type="GO" id="GO:0005886">
    <property type="term" value="C:plasma membrane"/>
    <property type="evidence" value="ECO:0007669"/>
    <property type="project" value="UniProtKB-SubCell"/>
</dbReference>
<dbReference type="GO" id="GO:0055085">
    <property type="term" value="P:transmembrane transport"/>
    <property type="evidence" value="ECO:0007669"/>
    <property type="project" value="InterPro"/>
</dbReference>
<evidence type="ECO:0000256" key="7">
    <source>
        <dbReference type="RuleBase" id="RU363032"/>
    </source>
</evidence>
<keyword evidence="3" id="KW-1003">Cell membrane</keyword>
<dbReference type="CDD" id="cd06261">
    <property type="entry name" value="TM_PBP2"/>
    <property type="match status" value="1"/>
</dbReference>
<dbReference type="InterPro" id="IPR000515">
    <property type="entry name" value="MetI-like"/>
</dbReference>
<gene>
    <name evidence="9" type="ORF">CSA55_00070</name>
</gene>
<dbReference type="Pfam" id="PF00528">
    <property type="entry name" value="BPD_transp_1"/>
    <property type="match status" value="1"/>
</dbReference>
<evidence type="ECO:0000256" key="5">
    <source>
        <dbReference type="ARBA" id="ARBA00022989"/>
    </source>
</evidence>
<sequence length="336" mass="36846">MSPTLAVLVFFLYWPALKTITYSTRLARRSAPRTAPRCVSNFTELIGPSRGWLVIVFVVVMVVAIVAGRTLALRSEGWAEVLRPWMSTISVGSGLVALAFLFTEDYRKVYVVTMIISGGIVVLGLIAALGIAFIAYQPVRGASVYRTLLVWPYAISPPIAGLIFFVMFDANTGIIDHLTSGLFGWDLPDYRSSGWLAQVVVILASIWKTLGYNLLFYIAGLQTIPMDQIEAAMIDGAGSWNRFRHIVIPALSPVTFFLVVTNLTYAFFETYGTIDYLTKGGPAGDTSVSMYEIIRVFSTEGDLGRGAAQSMLLFAGVVALTMWQFQTTGKKVHYGS</sequence>
<dbReference type="Proteomes" id="UP000230914">
    <property type="component" value="Unassembled WGS sequence"/>
</dbReference>
<reference evidence="9 10" key="1">
    <citation type="submission" date="2017-10" db="EMBL/GenBank/DDBJ databases">
        <title>Novel microbial diversity and functional potential in the marine mammal oral microbiome.</title>
        <authorList>
            <person name="Dudek N.K."/>
            <person name="Sun C.L."/>
            <person name="Burstein D."/>
            <person name="Kantor R.S."/>
            <person name="Aliaga Goltsman D.S."/>
            <person name="Bik E.M."/>
            <person name="Thomas B.C."/>
            <person name="Banfield J.F."/>
            <person name="Relman D.A."/>
        </authorList>
    </citation>
    <scope>NUCLEOTIDE SEQUENCE [LARGE SCALE GENOMIC DNA]</scope>
    <source>
        <strain evidence="9">DOLJORAL78_61_10</strain>
    </source>
</reference>
<dbReference type="SUPFAM" id="SSF161098">
    <property type="entry name" value="MetI-like"/>
    <property type="match status" value="1"/>
</dbReference>
<evidence type="ECO:0000313" key="10">
    <source>
        <dbReference type="Proteomes" id="UP000230914"/>
    </source>
</evidence>
<comment type="subcellular location">
    <subcellularLocation>
        <location evidence="1 7">Cell membrane</location>
        <topology evidence="1 7">Multi-pass membrane protein</topology>
    </subcellularLocation>
</comment>
<dbReference type="EMBL" id="PDSL01000002">
    <property type="protein sequence ID" value="PIE34907.1"/>
    <property type="molecule type" value="Genomic_DNA"/>
</dbReference>
<dbReference type="InterPro" id="IPR051393">
    <property type="entry name" value="ABC_transporter_permease"/>
</dbReference>
<feature type="transmembrane region" description="Helical" evidence="7">
    <location>
        <begin position="148"/>
        <end position="168"/>
    </location>
</feature>
<dbReference type="PROSITE" id="PS50928">
    <property type="entry name" value="ABC_TM1"/>
    <property type="match status" value="1"/>
</dbReference>
<keyword evidence="2 7" id="KW-0813">Transport</keyword>
<name>A0A2G6KGW6_9ACTN</name>
<feature type="transmembrane region" description="Helical" evidence="7">
    <location>
        <begin position="51"/>
        <end position="72"/>
    </location>
</feature>
<dbReference type="Gene3D" id="1.10.3720.10">
    <property type="entry name" value="MetI-like"/>
    <property type="match status" value="1"/>
</dbReference>
<comment type="caution">
    <text evidence="9">The sequence shown here is derived from an EMBL/GenBank/DDBJ whole genome shotgun (WGS) entry which is preliminary data.</text>
</comment>
<accession>A0A2G6KGW6</accession>
<dbReference type="InterPro" id="IPR035906">
    <property type="entry name" value="MetI-like_sf"/>
</dbReference>
<dbReference type="AlphaFoldDB" id="A0A2G6KGW6"/>
<evidence type="ECO:0000259" key="8">
    <source>
        <dbReference type="PROSITE" id="PS50928"/>
    </source>
</evidence>
<comment type="similarity">
    <text evidence="7">Belongs to the binding-protein-dependent transport system permease family.</text>
</comment>
<keyword evidence="6 7" id="KW-0472">Membrane</keyword>
<proteinExistence type="inferred from homology"/>
<protein>
    <submittedName>
        <fullName evidence="9">Glycerol-3-phosphate ABC transporter permease</fullName>
    </submittedName>
</protein>
<organism evidence="9 10">
    <name type="scientific">Ilumatobacter coccineus</name>
    <dbReference type="NCBI Taxonomy" id="467094"/>
    <lineage>
        <taxon>Bacteria</taxon>
        <taxon>Bacillati</taxon>
        <taxon>Actinomycetota</taxon>
        <taxon>Acidimicrobiia</taxon>
        <taxon>Acidimicrobiales</taxon>
        <taxon>Ilumatobacteraceae</taxon>
        <taxon>Ilumatobacter</taxon>
    </lineage>
</organism>